<dbReference type="SUPFAM" id="SSF55874">
    <property type="entry name" value="ATPase domain of HSP90 chaperone/DNA topoisomerase II/histidine kinase"/>
    <property type="match status" value="1"/>
</dbReference>
<keyword evidence="7" id="KW-1185">Reference proteome</keyword>
<dbReference type="Pfam" id="PF02518">
    <property type="entry name" value="HATPase_c"/>
    <property type="match status" value="1"/>
</dbReference>
<name>A0A327ZIX7_9ACTN</name>
<reference evidence="6 7" key="1">
    <citation type="submission" date="2018-06" db="EMBL/GenBank/DDBJ databases">
        <title>Genomic Encyclopedia of Type Strains, Phase III (KMG-III): the genomes of soil and plant-associated and newly described type strains.</title>
        <authorList>
            <person name="Whitman W."/>
        </authorList>
    </citation>
    <scope>NUCLEOTIDE SEQUENCE [LARGE SCALE GENOMIC DNA]</scope>
    <source>
        <strain evidence="6 7">CGMCC 4.7090</strain>
    </source>
</reference>
<evidence type="ECO:0000256" key="4">
    <source>
        <dbReference type="SAM" id="Phobius"/>
    </source>
</evidence>
<dbReference type="InterPro" id="IPR050482">
    <property type="entry name" value="Sensor_HK_TwoCompSys"/>
</dbReference>
<dbReference type="InterPro" id="IPR036890">
    <property type="entry name" value="HATPase_C_sf"/>
</dbReference>
<feature type="transmembrane region" description="Helical" evidence="4">
    <location>
        <begin position="127"/>
        <end position="148"/>
    </location>
</feature>
<evidence type="ECO:0000256" key="2">
    <source>
        <dbReference type="ARBA" id="ARBA00022777"/>
    </source>
</evidence>
<feature type="transmembrane region" description="Helical" evidence="4">
    <location>
        <begin position="31"/>
        <end position="49"/>
    </location>
</feature>
<dbReference type="InterPro" id="IPR003594">
    <property type="entry name" value="HATPase_dom"/>
</dbReference>
<dbReference type="Proteomes" id="UP000249341">
    <property type="component" value="Unassembled WGS sequence"/>
</dbReference>
<keyword evidence="4" id="KW-0812">Transmembrane</keyword>
<keyword evidence="4" id="KW-1133">Transmembrane helix</keyword>
<dbReference type="Gene3D" id="1.20.5.1930">
    <property type="match status" value="1"/>
</dbReference>
<dbReference type="RefSeq" id="WP_181557794.1">
    <property type="nucleotide sequence ID" value="NZ_JACHWI010000002.1"/>
</dbReference>
<evidence type="ECO:0000313" key="6">
    <source>
        <dbReference type="EMBL" id="RAK38173.1"/>
    </source>
</evidence>
<keyword evidence="1" id="KW-0808">Transferase</keyword>
<sequence length="370" mass="38812">MSLRLWDVYFLVVAAAVTAAIIIVDGFSFELRAGSIAAIATMAALHILVGRPLVRREAVGTAALLVCLTHLLLFGIAIACVPLATWLMFAVLPIFFMMVTLRRAIALVVVANVIPVLLELHADPGGIGIDLVIAAISTASGVCIGVWITRMIEQSNERADLIAELEASRAEQERLSHTAGVAAERNRLAGEIHDTLAQGFTSIITLVQAADPGLKDERLALAVRTARENLAESRALIAALSPAALASASLPEAVRRQAARFSEESSVPSTVRVAGEPRHLPTPVEVVLLRAVQEALTNVRRHAGAGEVAVLLSYAASSVRLVVRDDGCGFDPASSEGFGLAGMRARAAQVGGAVTVHGAEGTTIEVEIPA</sequence>
<dbReference type="InterPro" id="IPR017205">
    <property type="entry name" value="Sig_transdc_His_kinase_ChrS"/>
</dbReference>
<dbReference type="AlphaFoldDB" id="A0A327ZIX7"/>
<dbReference type="PIRSF" id="PIRSF037434">
    <property type="entry name" value="STHK_ChrS"/>
    <property type="match status" value="1"/>
</dbReference>
<evidence type="ECO:0000256" key="3">
    <source>
        <dbReference type="ARBA" id="ARBA00023012"/>
    </source>
</evidence>
<proteinExistence type="predicted"/>
<feature type="transmembrane region" description="Helical" evidence="4">
    <location>
        <begin position="61"/>
        <end position="92"/>
    </location>
</feature>
<protein>
    <submittedName>
        <fullName evidence="6">Signal transduction histidine kinase</fullName>
    </submittedName>
</protein>
<dbReference type="PANTHER" id="PTHR24421">
    <property type="entry name" value="NITRATE/NITRITE SENSOR PROTEIN NARX-RELATED"/>
    <property type="match status" value="1"/>
</dbReference>
<organism evidence="6 7">
    <name type="scientific">Actinoplanes lutulentus</name>
    <dbReference type="NCBI Taxonomy" id="1287878"/>
    <lineage>
        <taxon>Bacteria</taxon>
        <taxon>Bacillati</taxon>
        <taxon>Actinomycetota</taxon>
        <taxon>Actinomycetes</taxon>
        <taxon>Micromonosporales</taxon>
        <taxon>Micromonosporaceae</taxon>
        <taxon>Actinoplanes</taxon>
    </lineage>
</organism>
<dbReference type="PANTHER" id="PTHR24421:SF62">
    <property type="entry name" value="SENSORY TRANSDUCTION HISTIDINE KINASE"/>
    <property type="match status" value="1"/>
</dbReference>
<feature type="transmembrane region" description="Helical" evidence="4">
    <location>
        <begin position="6"/>
        <end position="24"/>
    </location>
</feature>
<feature type="domain" description="Histidine kinase/HSP90-like ATPase" evidence="5">
    <location>
        <begin position="283"/>
        <end position="370"/>
    </location>
</feature>
<comment type="caution">
    <text evidence="6">The sequence shown here is derived from an EMBL/GenBank/DDBJ whole genome shotgun (WGS) entry which is preliminary data.</text>
</comment>
<dbReference type="InterPro" id="IPR011712">
    <property type="entry name" value="Sig_transdc_His_kin_sub3_dim/P"/>
</dbReference>
<evidence type="ECO:0000256" key="1">
    <source>
        <dbReference type="ARBA" id="ARBA00022679"/>
    </source>
</evidence>
<evidence type="ECO:0000313" key="7">
    <source>
        <dbReference type="Proteomes" id="UP000249341"/>
    </source>
</evidence>
<keyword evidence="4" id="KW-0472">Membrane</keyword>
<dbReference type="CDD" id="cd16917">
    <property type="entry name" value="HATPase_UhpB-NarQ-NarX-like"/>
    <property type="match status" value="1"/>
</dbReference>
<dbReference type="SMART" id="SM00387">
    <property type="entry name" value="HATPase_c"/>
    <property type="match status" value="1"/>
</dbReference>
<keyword evidence="3" id="KW-0902">Two-component regulatory system</keyword>
<dbReference type="GO" id="GO:0016020">
    <property type="term" value="C:membrane"/>
    <property type="evidence" value="ECO:0007669"/>
    <property type="project" value="InterPro"/>
</dbReference>
<dbReference type="Pfam" id="PF07730">
    <property type="entry name" value="HisKA_3"/>
    <property type="match status" value="1"/>
</dbReference>
<dbReference type="Gene3D" id="3.30.565.10">
    <property type="entry name" value="Histidine kinase-like ATPase, C-terminal domain"/>
    <property type="match status" value="1"/>
</dbReference>
<dbReference type="GO" id="GO:0046983">
    <property type="term" value="F:protein dimerization activity"/>
    <property type="evidence" value="ECO:0007669"/>
    <property type="project" value="InterPro"/>
</dbReference>
<keyword evidence="2 6" id="KW-0418">Kinase</keyword>
<dbReference type="GO" id="GO:0000155">
    <property type="term" value="F:phosphorelay sensor kinase activity"/>
    <property type="evidence" value="ECO:0007669"/>
    <property type="project" value="InterPro"/>
</dbReference>
<evidence type="ECO:0000259" key="5">
    <source>
        <dbReference type="SMART" id="SM00387"/>
    </source>
</evidence>
<gene>
    <name evidence="6" type="ORF">B0I29_105119</name>
</gene>
<accession>A0A327ZIX7</accession>
<dbReference type="EMBL" id="QLMJ01000005">
    <property type="protein sequence ID" value="RAK38173.1"/>
    <property type="molecule type" value="Genomic_DNA"/>
</dbReference>